<evidence type="ECO:0000313" key="4">
    <source>
        <dbReference type="Proteomes" id="UP000289738"/>
    </source>
</evidence>
<organism evidence="3 4">
    <name type="scientific">Arachis hypogaea</name>
    <name type="common">Peanut</name>
    <dbReference type="NCBI Taxonomy" id="3818"/>
    <lineage>
        <taxon>Eukaryota</taxon>
        <taxon>Viridiplantae</taxon>
        <taxon>Streptophyta</taxon>
        <taxon>Embryophyta</taxon>
        <taxon>Tracheophyta</taxon>
        <taxon>Spermatophyta</taxon>
        <taxon>Magnoliopsida</taxon>
        <taxon>eudicotyledons</taxon>
        <taxon>Gunneridae</taxon>
        <taxon>Pentapetalae</taxon>
        <taxon>rosids</taxon>
        <taxon>fabids</taxon>
        <taxon>Fabales</taxon>
        <taxon>Fabaceae</taxon>
        <taxon>Papilionoideae</taxon>
        <taxon>50 kb inversion clade</taxon>
        <taxon>dalbergioids sensu lato</taxon>
        <taxon>Dalbergieae</taxon>
        <taxon>Pterocarpus clade</taxon>
        <taxon>Arachis</taxon>
    </lineage>
</organism>
<dbReference type="InterPro" id="IPR025558">
    <property type="entry name" value="DUF4283"/>
</dbReference>
<keyword evidence="4" id="KW-1185">Reference proteome</keyword>
<evidence type="ECO:0000256" key="1">
    <source>
        <dbReference type="SAM" id="MobiDB-lite"/>
    </source>
</evidence>
<feature type="domain" description="DUF4283" evidence="2">
    <location>
        <begin position="115"/>
        <end position="194"/>
    </location>
</feature>
<evidence type="ECO:0000313" key="3">
    <source>
        <dbReference type="EMBL" id="RYR28246.1"/>
    </source>
</evidence>
<reference evidence="3 4" key="1">
    <citation type="submission" date="2019-01" db="EMBL/GenBank/DDBJ databases">
        <title>Sequencing of cultivated peanut Arachis hypogaea provides insights into genome evolution and oil improvement.</title>
        <authorList>
            <person name="Chen X."/>
        </authorList>
    </citation>
    <scope>NUCLEOTIDE SEQUENCE [LARGE SCALE GENOMIC DNA]</scope>
    <source>
        <strain evidence="4">cv. Fuhuasheng</strain>
        <tissue evidence="3">Leaves</tissue>
    </source>
</reference>
<dbReference type="InterPro" id="IPR040256">
    <property type="entry name" value="At4g02000-like"/>
</dbReference>
<gene>
    <name evidence="3" type="ORF">Ahy_B01g052365</name>
</gene>
<dbReference type="Pfam" id="PF14111">
    <property type="entry name" value="DUF4283"/>
    <property type="match status" value="1"/>
</dbReference>
<dbReference type="PANTHER" id="PTHR31286:SF99">
    <property type="entry name" value="DUF4283 DOMAIN-CONTAINING PROTEIN"/>
    <property type="match status" value="1"/>
</dbReference>
<dbReference type="STRING" id="3818.A0A445AP77"/>
<accession>A0A445AP77</accession>
<dbReference type="Proteomes" id="UP000289738">
    <property type="component" value="Chromosome B01"/>
</dbReference>
<dbReference type="AlphaFoldDB" id="A0A445AP77"/>
<name>A0A445AP77_ARAHY</name>
<sequence>MTNRFSRVSTQEFDLLRQSIKKIKTQEKENPWISWGDENGNSSPSSKALYKNSLLIIHGVQMDQGDLSLDEVDEDEPDLEDCWYNEEELFLKEDKPFDPCPNIPVSKEEFEEWCKLWNAALIVIVLGKRVNLGIVEHRLNRDWVKKGTINVINMDCDYFFVHSLDEENYSHALLGGPWKITGHYLIVQHWRLFFLSLKNQVKKITTWICIPNLPIGLYNQCFLWRVGSAIGTILKIDRATSICSRGRFTRICVEIDLSKKLVPQISVLGSTLNIEYEGLHLICFSCVKYAHRLDQCVEASISAEVQQKTSADDVQATVEVDTSLTESEDHDINGEDSNSNPIKKENQDPPNFDPWMIVRRQI</sequence>
<comment type="caution">
    <text evidence="3">The sequence shown here is derived from an EMBL/GenBank/DDBJ whole genome shotgun (WGS) entry which is preliminary data.</text>
</comment>
<evidence type="ECO:0000259" key="2">
    <source>
        <dbReference type="Pfam" id="PF14111"/>
    </source>
</evidence>
<proteinExistence type="predicted"/>
<feature type="region of interest" description="Disordered" evidence="1">
    <location>
        <begin position="322"/>
        <end position="353"/>
    </location>
</feature>
<dbReference type="PANTHER" id="PTHR31286">
    <property type="entry name" value="GLYCINE-RICH CELL WALL STRUCTURAL PROTEIN 1.8-LIKE"/>
    <property type="match status" value="1"/>
</dbReference>
<dbReference type="EMBL" id="SDMP01000011">
    <property type="protein sequence ID" value="RYR28246.1"/>
    <property type="molecule type" value="Genomic_DNA"/>
</dbReference>
<protein>
    <recommendedName>
        <fullName evidence="2">DUF4283 domain-containing protein</fullName>
    </recommendedName>
</protein>